<feature type="transmembrane region" description="Helical" evidence="1">
    <location>
        <begin position="114"/>
        <end position="137"/>
    </location>
</feature>
<keyword evidence="3" id="KW-1185">Reference proteome</keyword>
<accession>A0ABV7XLJ1</accession>
<keyword evidence="1" id="KW-0812">Transmembrane</keyword>
<reference evidence="3" key="1">
    <citation type="journal article" date="2019" name="Int. J. Syst. Evol. Microbiol.">
        <title>The Global Catalogue of Microorganisms (GCM) 10K type strain sequencing project: providing services to taxonomists for standard genome sequencing and annotation.</title>
        <authorList>
            <consortium name="The Broad Institute Genomics Platform"/>
            <consortium name="The Broad Institute Genome Sequencing Center for Infectious Disease"/>
            <person name="Wu L."/>
            <person name="Ma J."/>
        </authorList>
    </citation>
    <scope>NUCLEOTIDE SEQUENCE [LARGE SCALE GENOMIC DNA]</scope>
    <source>
        <strain evidence="3">KCTC 42441</strain>
    </source>
</reference>
<dbReference type="EMBL" id="JBHRYA010000007">
    <property type="protein sequence ID" value="MFC3716109.1"/>
    <property type="molecule type" value="Genomic_DNA"/>
</dbReference>
<comment type="caution">
    <text evidence="2">The sequence shown here is derived from an EMBL/GenBank/DDBJ whole genome shotgun (WGS) entry which is preliminary data.</text>
</comment>
<proteinExistence type="predicted"/>
<dbReference type="RefSeq" id="WP_386743225.1">
    <property type="nucleotide sequence ID" value="NZ_JBHRYA010000007.1"/>
</dbReference>
<feature type="transmembrane region" description="Helical" evidence="1">
    <location>
        <begin position="173"/>
        <end position="197"/>
    </location>
</feature>
<evidence type="ECO:0000313" key="2">
    <source>
        <dbReference type="EMBL" id="MFC3716109.1"/>
    </source>
</evidence>
<organism evidence="2 3">
    <name type="scientific">Luteimonas soli</name>
    <dbReference type="NCBI Taxonomy" id="1648966"/>
    <lineage>
        <taxon>Bacteria</taxon>
        <taxon>Pseudomonadati</taxon>
        <taxon>Pseudomonadota</taxon>
        <taxon>Gammaproteobacteria</taxon>
        <taxon>Lysobacterales</taxon>
        <taxon>Lysobacteraceae</taxon>
        <taxon>Luteimonas</taxon>
    </lineage>
</organism>
<gene>
    <name evidence="2" type="ORF">ACFONC_08095</name>
</gene>
<name>A0ABV7XLJ1_9GAMM</name>
<keyword evidence="1" id="KW-1133">Transmembrane helix</keyword>
<keyword evidence="1" id="KW-0472">Membrane</keyword>
<sequence>MSTHARSPAAGWSWLKQAVNLGRRNPRAVFGGVALLALVAMVPSLVQATVQGALSLGQTGMLSVMAVCTLVMVVVYPLLVGGLLRVIDAAEHGRPTHATALFDTFRAGNDAGRLIGFGVAMFVAYLAVFVVVVGLFGQDFFAWYMELLAAGTQNDADAQAKVLQDVPEGFGTLMALGTLAGLFFSGVYAIGFGQVALRGRSVGSALVDGVAGTLKNVLPIGVLAVVAFVGFFAFALVAALVILVLATIGGLVHPVLAMLLAAPVYFGALLVLYVVMFGVMYFMWRDVCAEEGEAPLLPPDRVEL</sequence>
<protein>
    <submittedName>
        <fullName evidence="2">Uncharacterized protein</fullName>
    </submittedName>
</protein>
<evidence type="ECO:0000313" key="3">
    <source>
        <dbReference type="Proteomes" id="UP001595705"/>
    </source>
</evidence>
<feature type="transmembrane region" description="Helical" evidence="1">
    <location>
        <begin position="251"/>
        <end position="275"/>
    </location>
</feature>
<evidence type="ECO:0000256" key="1">
    <source>
        <dbReference type="SAM" id="Phobius"/>
    </source>
</evidence>
<feature type="transmembrane region" description="Helical" evidence="1">
    <location>
        <begin position="217"/>
        <end position="245"/>
    </location>
</feature>
<feature type="transmembrane region" description="Helical" evidence="1">
    <location>
        <begin position="64"/>
        <end position="84"/>
    </location>
</feature>
<dbReference type="Proteomes" id="UP001595705">
    <property type="component" value="Unassembled WGS sequence"/>
</dbReference>